<dbReference type="AlphaFoldDB" id="A0A2D4NTJ8"/>
<proteinExistence type="predicted"/>
<protein>
    <submittedName>
        <fullName evidence="2">Uncharacterized protein</fullName>
    </submittedName>
</protein>
<keyword evidence="1" id="KW-1133">Transmembrane helix</keyword>
<sequence>MLRSLSVKEFQLARSRKNAFSAVAHCPSPPPSLEARQAPTLLVFQKYKDLALPSHRGGTGMVFLTPTLIYFLMLNFALLASIFNFFIQLCFHILFTYHPEF</sequence>
<evidence type="ECO:0000256" key="1">
    <source>
        <dbReference type="SAM" id="Phobius"/>
    </source>
</evidence>
<name>A0A2D4NTJ8_MICSU</name>
<reference evidence="2" key="2">
    <citation type="submission" date="2017-11" db="EMBL/GenBank/DDBJ databases">
        <title>Coralsnake Venomics: Analyses of Venom Gland Transcriptomes and Proteomes of Six Brazilian Taxa.</title>
        <authorList>
            <person name="Aird S.D."/>
            <person name="Jorge da Silva N."/>
            <person name="Qiu L."/>
            <person name="Villar-Briones A."/>
            <person name="Aparecida-Saddi V."/>
            <person name="Campos-Telles M.P."/>
            <person name="Grau M."/>
            <person name="Mikheyev A.S."/>
        </authorList>
    </citation>
    <scope>NUCLEOTIDE SEQUENCE</scope>
    <source>
        <tissue evidence="2">Venom_gland</tissue>
    </source>
</reference>
<dbReference type="EMBL" id="IACN01009355">
    <property type="protein sequence ID" value="LAB48286.1"/>
    <property type="molecule type" value="Transcribed_RNA"/>
</dbReference>
<organism evidence="2">
    <name type="scientific">Micrurus surinamensis</name>
    <name type="common">Surinam coral snake</name>
    <dbReference type="NCBI Taxonomy" id="129470"/>
    <lineage>
        <taxon>Eukaryota</taxon>
        <taxon>Metazoa</taxon>
        <taxon>Chordata</taxon>
        <taxon>Craniata</taxon>
        <taxon>Vertebrata</taxon>
        <taxon>Euteleostomi</taxon>
        <taxon>Lepidosauria</taxon>
        <taxon>Squamata</taxon>
        <taxon>Bifurcata</taxon>
        <taxon>Unidentata</taxon>
        <taxon>Episquamata</taxon>
        <taxon>Toxicofera</taxon>
        <taxon>Serpentes</taxon>
        <taxon>Colubroidea</taxon>
        <taxon>Elapidae</taxon>
        <taxon>Elapinae</taxon>
        <taxon>Micrurus</taxon>
    </lineage>
</organism>
<keyword evidence="1" id="KW-0472">Membrane</keyword>
<reference evidence="2" key="1">
    <citation type="submission" date="2017-07" db="EMBL/GenBank/DDBJ databases">
        <authorList>
            <person name="Mikheyev A."/>
            <person name="Grau M."/>
        </authorList>
    </citation>
    <scope>NUCLEOTIDE SEQUENCE</scope>
    <source>
        <tissue evidence="2">Venom_gland</tissue>
    </source>
</reference>
<keyword evidence="1" id="KW-0812">Transmembrane</keyword>
<feature type="transmembrane region" description="Helical" evidence="1">
    <location>
        <begin position="68"/>
        <end position="95"/>
    </location>
</feature>
<accession>A0A2D4NTJ8</accession>
<evidence type="ECO:0000313" key="2">
    <source>
        <dbReference type="EMBL" id="LAB48286.1"/>
    </source>
</evidence>